<evidence type="ECO:0000313" key="1">
    <source>
        <dbReference type="EMBL" id="MCI28455.1"/>
    </source>
</evidence>
<organism evidence="1 2">
    <name type="scientific">Trifolium medium</name>
    <dbReference type="NCBI Taxonomy" id="97028"/>
    <lineage>
        <taxon>Eukaryota</taxon>
        <taxon>Viridiplantae</taxon>
        <taxon>Streptophyta</taxon>
        <taxon>Embryophyta</taxon>
        <taxon>Tracheophyta</taxon>
        <taxon>Spermatophyta</taxon>
        <taxon>Magnoliopsida</taxon>
        <taxon>eudicotyledons</taxon>
        <taxon>Gunneridae</taxon>
        <taxon>Pentapetalae</taxon>
        <taxon>rosids</taxon>
        <taxon>fabids</taxon>
        <taxon>Fabales</taxon>
        <taxon>Fabaceae</taxon>
        <taxon>Papilionoideae</taxon>
        <taxon>50 kb inversion clade</taxon>
        <taxon>NPAAA clade</taxon>
        <taxon>Hologalegina</taxon>
        <taxon>IRL clade</taxon>
        <taxon>Trifolieae</taxon>
        <taxon>Trifolium</taxon>
    </lineage>
</organism>
<dbReference type="EMBL" id="LXQA010165875">
    <property type="protein sequence ID" value="MCI28455.1"/>
    <property type="molecule type" value="Genomic_DNA"/>
</dbReference>
<name>A0A392QYW1_9FABA</name>
<sequence length="68" mass="7559">MTDLGGAHGREVENNFGFTTIYGMVIVSLIVCRDMDATVQFPWLRVQGLVQPGERLRTMMQVQGSGSR</sequence>
<protein>
    <submittedName>
        <fullName evidence="1">Uncharacterized protein</fullName>
    </submittedName>
</protein>
<dbReference type="Proteomes" id="UP000265520">
    <property type="component" value="Unassembled WGS sequence"/>
</dbReference>
<keyword evidence="2" id="KW-1185">Reference proteome</keyword>
<evidence type="ECO:0000313" key="2">
    <source>
        <dbReference type="Proteomes" id="UP000265520"/>
    </source>
</evidence>
<feature type="non-terminal residue" evidence="1">
    <location>
        <position position="68"/>
    </location>
</feature>
<accession>A0A392QYW1</accession>
<dbReference type="AlphaFoldDB" id="A0A392QYW1"/>
<proteinExistence type="predicted"/>
<reference evidence="1 2" key="1">
    <citation type="journal article" date="2018" name="Front. Plant Sci.">
        <title>Red Clover (Trifolium pratense) and Zigzag Clover (T. medium) - A Picture of Genomic Similarities and Differences.</title>
        <authorList>
            <person name="Dluhosova J."/>
            <person name="Istvanek J."/>
            <person name="Nedelnik J."/>
            <person name="Repkova J."/>
        </authorList>
    </citation>
    <scope>NUCLEOTIDE SEQUENCE [LARGE SCALE GENOMIC DNA]</scope>
    <source>
        <strain evidence="2">cv. 10/8</strain>
        <tissue evidence="1">Leaf</tissue>
    </source>
</reference>
<comment type="caution">
    <text evidence="1">The sequence shown here is derived from an EMBL/GenBank/DDBJ whole genome shotgun (WGS) entry which is preliminary data.</text>
</comment>